<protein>
    <submittedName>
        <fullName evidence="1">Uncharacterized protein</fullName>
    </submittedName>
</protein>
<accession>A0A7K0DF03</accession>
<sequence>MDTAAIATLISSKVNQWPLLIVYSLYDNQSPNSPTKPFPTANTVGRQIHSAAQALGNRRLPQHIPHEVR</sequence>
<keyword evidence="2" id="KW-1185">Reference proteome</keyword>
<evidence type="ECO:0000313" key="1">
    <source>
        <dbReference type="EMBL" id="MQY24366.1"/>
    </source>
</evidence>
<dbReference type="RefSeq" id="WP_194290145.1">
    <property type="nucleotide sequence ID" value="NZ_WEGK01000033.1"/>
</dbReference>
<proteinExistence type="predicted"/>
<dbReference type="Proteomes" id="UP000438448">
    <property type="component" value="Unassembled WGS sequence"/>
</dbReference>
<evidence type="ECO:0000313" key="2">
    <source>
        <dbReference type="Proteomes" id="UP000438448"/>
    </source>
</evidence>
<organism evidence="1 2">
    <name type="scientific">Nocardia macrotermitis</name>
    <dbReference type="NCBI Taxonomy" id="2585198"/>
    <lineage>
        <taxon>Bacteria</taxon>
        <taxon>Bacillati</taxon>
        <taxon>Actinomycetota</taxon>
        <taxon>Actinomycetes</taxon>
        <taxon>Mycobacteriales</taxon>
        <taxon>Nocardiaceae</taxon>
        <taxon>Nocardia</taxon>
    </lineage>
</organism>
<dbReference type="AlphaFoldDB" id="A0A7K0DF03"/>
<dbReference type="EMBL" id="WEGK01000033">
    <property type="protein sequence ID" value="MQY24366.1"/>
    <property type="molecule type" value="Genomic_DNA"/>
</dbReference>
<gene>
    <name evidence="1" type="ORF">NRB20_75010</name>
</gene>
<reference evidence="1 2" key="1">
    <citation type="submission" date="2019-10" db="EMBL/GenBank/DDBJ databases">
        <title>Nocardia macrotermitis sp. nov. and Nocardia aurantia sp. nov., isolated from the gut of fungus growing-termite Macrotermes natalensis.</title>
        <authorList>
            <person name="Benndorf R."/>
            <person name="Schwitalla J."/>
            <person name="Martin K."/>
            <person name="De Beer W."/>
            <person name="Kaster A.-K."/>
            <person name="Vollmers J."/>
            <person name="Poulsen M."/>
            <person name="Beemelmanns C."/>
        </authorList>
    </citation>
    <scope>NUCLEOTIDE SEQUENCE [LARGE SCALE GENOMIC DNA]</scope>
    <source>
        <strain evidence="1 2">RB20</strain>
    </source>
</reference>
<comment type="caution">
    <text evidence="1">The sequence shown here is derived from an EMBL/GenBank/DDBJ whole genome shotgun (WGS) entry which is preliminary data.</text>
</comment>
<name>A0A7K0DF03_9NOCA</name>